<accession>A0A6N2L2T4</accession>
<feature type="compositionally biased region" description="Polar residues" evidence="1">
    <location>
        <begin position="172"/>
        <end position="181"/>
    </location>
</feature>
<sequence>MNPDNEATACEPRSTRNQLVNPTNARLPSQMSRPSLPEIRNERQEINKRQQMAKITRRKRKQKKVFIKGKTVLTLPQSTVPLSLHVQEHPQKKPPKSARIVKSDRSGLILQSRLILVKANLIKVCPQFFFGFYFLSSSQITSDLLSSLKSSSPVSSSLSLPLSSSPSSSPLNNLQFVTSQG</sequence>
<dbReference type="EMBL" id="CAADRP010000946">
    <property type="protein sequence ID" value="VFU33802.1"/>
    <property type="molecule type" value="Genomic_DNA"/>
</dbReference>
<proteinExistence type="predicted"/>
<organism evidence="2">
    <name type="scientific">Salix viminalis</name>
    <name type="common">Common osier</name>
    <name type="synonym">Basket willow</name>
    <dbReference type="NCBI Taxonomy" id="40686"/>
    <lineage>
        <taxon>Eukaryota</taxon>
        <taxon>Viridiplantae</taxon>
        <taxon>Streptophyta</taxon>
        <taxon>Embryophyta</taxon>
        <taxon>Tracheophyta</taxon>
        <taxon>Spermatophyta</taxon>
        <taxon>Magnoliopsida</taxon>
        <taxon>eudicotyledons</taxon>
        <taxon>Gunneridae</taxon>
        <taxon>Pentapetalae</taxon>
        <taxon>rosids</taxon>
        <taxon>fabids</taxon>
        <taxon>Malpighiales</taxon>
        <taxon>Salicaceae</taxon>
        <taxon>Saliceae</taxon>
        <taxon>Salix</taxon>
    </lineage>
</organism>
<reference evidence="2" key="1">
    <citation type="submission" date="2019-03" db="EMBL/GenBank/DDBJ databases">
        <authorList>
            <person name="Mank J."/>
            <person name="Almeida P."/>
        </authorList>
    </citation>
    <scope>NUCLEOTIDE SEQUENCE</scope>
    <source>
        <strain evidence="2">78183</strain>
    </source>
</reference>
<feature type="compositionally biased region" description="Polar residues" evidence="1">
    <location>
        <begin position="15"/>
        <end position="33"/>
    </location>
</feature>
<evidence type="ECO:0000256" key="1">
    <source>
        <dbReference type="SAM" id="MobiDB-lite"/>
    </source>
</evidence>
<gene>
    <name evidence="2" type="ORF">SVIM_LOCUS158071</name>
</gene>
<name>A0A6N2L2T4_SALVM</name>
<dbReference type="AlphaFoldDB" id="A0A6N2L2T4"/>
<feature type="region of interest" description="Disordered" evidence="1">
    <location>
        <begin position="1"/>
        <end position="58"/>
    </location>
</feature>
<protein>
    <submittedName>
        <fullName evidence="2">Uncharacterized protein</fullName>
    </submittedName>
</protein>
<feature type="compositionally biased region" description="Low complexity" evidence="1">
    <location>
        <begin position="159"/>
        <end position="171"/>
    </location>
</feature>
<feature type="region of interest" description="Disordered" evidence="1">
    <location>
        <begin position="159"/>
        <end position="181"/>
    </location>
</feature>
<evidence type="ECO:0000313" key="2">
    <source>
        <dbReference type="EMBL" id="VFU33802.1"/>
    </source>
</evidence>
<feature type="compositionally biased region" description="Basic and acidic residues" evidence="1">
    <location>
        <begin position="39"/>
        <end position="48"/>
    </location>
</feature>